<dbReference type="RefSeq" id="WP_377457799.1">
    <property type="nucleotide sequence ID" value="NZ_JBHLUB010000001.1"/>
</dbReference>
<evidence type="ECO:0000256" key="1">
    <source>
        <dbReference type="SAM" id="MobiDB-lite"/>
    </source>
</evidence>
<name>A0ABV6P7R6_9MICC</name>
<gene>
    <name evidence="3" type="ORF">ACFFFR_02030</name>
</gene>
<sequence>MAMTQMQQHGTGQDEPQREAAKRKDFNTAVWFFVGAVFVAVSPTLGESLNISVSPVITWSAAALLTIVGFWLIFRRA</sequence>
<keyword evidence="2" id="KW-1133">Transmembrane helix</keyword>
<dbReference type="Proteomes" id="UP001589862">
    <property type="component" value="Unassembled WGS sequence"/>
</dbReference>
<reference evidence="3 4" key="1">
    <citation type="submission" date="2024-09" db="EMBL/GenBank/DDBJ databases">
        <authorList>
            <person name="Sun Q."/>
            <person name="Mori K."/>
        </authorList>
    </citation>
    <scope>NUCLEOTIDE SEQUENCE [LARGE SCALE GENOMIC DNA]</scope>
    <source>
        <strain evidence="3 4">NCAIM B.02604</strain>
    </source>
</reference>
<proteinExistence type="predicted"/>
<evidence type="ECO:0000313" key="3">
    <source>
        <dbReference type="EMBL" id="MFC0581170.1"/>
    </source>
</evidence>
<protein>
    <submittedName>
        <fullName evidence="3">Uncharacterized protein</fullName>
    </submittedName>
</protein>
<organism evidence="3 4">
    <name type="scientific">Micrococcoides hystricis</name>
    <dbReference type="NCBI Taxonomy" id="1572761"/>
    <lineage>
        <taxon>Bacteria</taxon>
        <taxon>Bacillati</taxon>
        <taxon>Actinomycetota</taxon>
        <taxon>Actinomycetes</taxon>
        <taxon>Micrococcales</taxon>
        <taxon>Micrococcaceae</taxon>
        <taxon>Micrococcoides</taxon>
    </lineage>
</organism>
<feature type="compositionally biased region" description="Polar residues" evidence="1">
    <location>
        <begin position="1"/>
        <end position="11"/>
    </location>
</feature>
<keyword evidence="2" id="KW-0812">Transmembrane</keyword>
<keyword evidence="4" id="KW-1185">Reference proteome</keyword>
<feature type="region of interest" description="Disordered" evidence="1">
    <location>
        <begin position="1"/>
        <end position="21"/>
    </location>
</feature>
<comment type="caution">
    <text evidence="3">The sequence shown here is derived from an EMBL/GenBank/DDBJ whole genome shotgun (WGS) entry which is preliminary data.</text>
</comment>
<dbReference type="EMBL" id="JBHLUB010000001">
    <property type="protein sequence ID" value="MFC0581170.1"/>
    <property type="molecule type" value="Genomic_DNA"/>
</dbReference>
<evidence type="ECO:0000313" key="4">
    <source>
        <dbReference type="Proteomes" id="UP001589862"/>
    </source>
</evidence>
<keyword evidence="2" id="KW-0472">Membrane</keyword>
<evidence type="ECO:0000256" key="2">
    <source>
        <dbReference type="SAM" id="Phobius"/>
    </source>
</evidence>
<accession>A0ABV6P7R6</accession>
<feature type="transmembrane region" description="Helical" evidence="2">
    <location>
        <begin position="26"/>
        <end position="45"/>
    </location>
</feature>
<feature type="transmembrane region" description="Helical" evidence="2">
    <location>
        <begin position="57"/>
        <end position="74"/>
    </location>
</feature>